<reference evidence="8 9" key="1">
    <citation type="submission" date="2018-06" db="EMBL/GenBank/DDBJ databases">
        <title>Lujinxingia sediminis gen. nov. sp. nov., a new facultative anaerobic member of the class Deltaproteobacteria, and proposal of Lujinxingaceae fam. nov.</title>
        <authorList>
            <person name="Guo L.-Y."/>
            <person name="Li C.-M."/>
            <person name="Wang S."/>
            <person name="Du Z.-J."/>
        </authorList>
    </citation>
    <scope>NUCLEOTIDE SEQUENCE [LARGE SCALE GENOMIC DNA]</scope>
    <source>
        <strain evidence="8 9">FA350</strain>
    </source>
</reference>
<proteinExistence type="inferred from homology"/>
<dbReference type="PANTHER" id="PTHR21716:SF53">
    <property type="entry name" value="PERMEASE PERM-RELATED"/>
    <property type="match status" value="1"/>
</dbReference>
<dbReference type="KEGG" id="bsed:DN745_02905"/>
<keyword evidence="6" id="KW-1133">Transmembrane helix</keyword>
<evidence type="ECO:0000256" key="1">
    <source>
        <dbReference type="ARBA" id="ARBA00004651"/>
    </source>
</evidence>
<dbReference type="InterPro" id="IPR002549">
    <property type="entry name" value="AI-2E-like"/>
</dbReference>
<dbReference type="Proteomes" id="UP000249799">
    <property type="component" value="Chromosome"/>
</dbReference>
<gene>
    <name evidence="8" type="ORF">DN745_02905</name>
</gene>
<keyword evidence="3" id="KW-0813">Transport</keyword>
<evidence type="ECO:0000313" key="8">
    <source>
        <dbReference type="EMBL" id="AWV88346.1"/>
    </source>
</evidence>
<accession>A0A2Z4FI27</accession>
<dbReference type="Pfam" id="PF01594">
    <property type="entry name" value="AI-2E_transport"/>
    <property type="match status" value="1"/>
</dbReference>
<dbReference type="GO" id="GO:0055085">
    <property type="term" value="P:transmembrane transport"/>
    <property type="evidence" value="ECO:0007669"/>
    <property type="project" value="TreeGrafter"/>
</dbReference>
<dbReference type="PANTHER" id="PTHR21716">
    <property type="entry name" value="TRANSMEMBRANE PROTEIN"/>
    <property type="match status" value="1"/>
</dbReference>
<keyword evidence="5" id="KW-0812">Transmembrane</keyword>
<evidence type="ECO:0000313" key="9">
    <source>
        <dbReference type="Proteomes" id="UP000249799"/>
    </source>
</evidence>
<dbReference type="OrthoDB" id="1010875at2"/>
<comment type="subcellular location">
    <subcellularLocation>
        <location evidence="1">Cell membrane</location>
        <topology evidence="1">Multi-pass membrane protein</topology>
    </subcellularLocation>
</comment>
<keyword evidence="7" id="KW-0472">Membrane</keyword>
<evidence type="ECO:0000256" key="6">
    <source>
        <dbReference type="ARBA" id="ARBA00022989"/>
    </source>
</evidence>
<dbReference type="EMBL" id="CP030032">
    <property type="protein sequence ID" value="AWV88346.1"/>
    <property type="molecule type" value="Genomic_DNA"/>
</dbReference>
<evidence type="ECO:0000256" key="4">
    <source>
        <dbReference type="ARBA" id="ARBA00022475"/>
    </source>
</evidence>
<keyword evidence="4" id="KW-1003">Cell membrane</keyword>
<name>A0A2Z4FI27_9DELT</name>
<evidence type="ECO:0000256" key="5">
    <source>
        <dbReference type="ARBA" id="ARBA00022692"/>
    </source>
</evidence>
<dbReference type="AlphaFoldDB" id="A0A2Z4FI27"/>
<organism evidence="8 9">
    <name type="scientific">Bradymonas sediminis</name>
    <dbReference type="NCBI Taxonomy" id="1548548"/>
    <lineage>
        <taxon>Bacteria</taxon>
        <taxon>Deltaproteobacteria</taxon>
        <taxon>Bradymonadales</taxon>
        <taxon>Bradymonadaceae</taxon>
        <taxon>Bradymonas</taxon>
    </lineage>
</organism>
<dbReference type="GO" id="GO:0005886">
    <property type="term" value="C:plasma membrane"/>
    <property type="evidence" value="ECO:0007669"/>
    <property type="project" value="UniProtKB-SubCell"/>
</dbReference>
<dbReference type="RefSeq" id="WP_111332004.1">
    <property type="nucleotide sequence ID" value="NZ_CP030032.1"/>
</dbReference>
<protein>
    <submittedName>
        <fullName evidence="8">Uncharacterized protein</fullName>
    </submittedName>
</protein>
<evidence type="ECO:0000256" key="7">
    <source>
        <dbReference type="ARBA" id="ARBA00023136"/>
    </source>
</evidence>
<evidence type="ECO:0000256" key="2">
    <source>
        <dbReference type="ARBA" id="ARBA00009773"/>
    </source>
</evidence>
<sequence>MASFIGEHPDEHLPDGAPEETPPRDAAVGPALFPRLSAQQYRARVWRYVYISMRILFFALIVAIAWWLSISMGTLLTPLLGSFILGYLLDPLVRKLQGRGLSRRAATLVCLGSVFALIAVVLLFLLPSIISQLSYWIGNIPELIGEIQDTWFPWITTQIETRLPESMQETVQGYISDAANALPGLAQRIGGWGVGAVSGTGRALFAAFNLILIPLFTYYFLMKFARYKTAVVEWIPRKRRAYYLSILARMDVAVGQWFRGQLLVAAIVGALYAIGLAIVFALFGIDFQLGIAIGVAAGITNIIPYLGMILAIAMTALVVLLDWPGWIGILFVVGVFLVNHILEAYIVGPKVLGDSVDMNPIAVIILLLAGGELAGLWGILLVIPIAGAVKVIIPDLRALYQETTIYQGGEVDLVAESPPEPDESAQKSGPDHALPASPST</sequence>
<evidence type="ECO:0000256" key="3">
    <source>
        <dbReference type="ARBA" id="ARBA00022448"/>
    </source>
</evidence>
<keyword evidence="9" id="KW-1185">Reference proteome</keyword>
<comment type="similarity">
    <text evidence="2">Belongs to the autoinducer-2 exporter (AI-2E) (TC 2.A.86) family.</text>
</comment>